<proteinExistence type="predicted"/>
<dbReference type="GO" id="GO:0008233">
    <property type="term" value="F:peptidase activity"/>
    <property type="evidence" value="ECO:0007669"/>
    <property type="project" value="UniProtKB-KW"/>
</dbReference>
<evidence type="ECO:0000259" key="2">
    <source>
        <dbReference type="Pfam" id="PF02517"/>
    </source>
</evidence>
<keyword evidence="1" id="KW-0472">Membrane</keyword>
<keyword evidence="4" id="KW-1185">Reference proteome</keyword>
<evidence type="ECO:0000256" key="1">
    <source>
        <dbReference type="SAM" id="Phobius"/>
    </source>
</evidence>
<feature type="transmembrane region" description="Helical" evidence="1">
    <location>
        <begin position="79"/>
        <end position="99"/>
    </location>
</feature>
<sequence>MKNYFKINYIESILLIVGFIVLNFFNIVFRKLLISINLPESMIFSISYTLPFIFLFFFISLQAQKKNLTIDLSTKFSPWYIYFVIFCMMFCMIIINEYISSLVPREGPILGNMYKEIEEFLQEEVKNPIPFFSTTILLAPICEEVLFRGIILNGMLKNKIHPIKAILFSSFLFGLTHMNPWQLVGGMIIGSFIGFIYFITSSIIDCILLHVFNNAFAIFTMFFFIKNEDPFLSKKEVNMNIGFILIIAFIIIISGSIFLLKKKKEKIQK</sequence>
<reference evidence="3 4" key="1">
    <citation type="journal article" date="2015" name="Microbes Environ.">
        <title>An Efficient Strategy Developed for Next-Generation Sequencing of Endosymbiont Genomes Performed Using Crude DNA Isolated from Host Tissues: A Case Study of Blattabacterium cuenoti Inhabiting the Fat Bodies of Cockroaches.</title>
        <authorList>
            <person name="Kinjo Y."/>
            <person name="Saitoh S."/>
            <person name="Tokuda G."/>
        </authorList>
    </citation>
    <scope>NUCLEOTIDE SEQUENCE [LARGE SCALE GENOMIC DNA]</scope>
    <source>
        <strain evidence="3 4">BPAY</strain>
    </source>
</reference>
<evidence type="ECO:0000313" key="3">
    <source>
        <dbReference type="EMBL" id="BAR92320.1"/>
    </source>
</evidence>
<feature type="transmembrane region" description="Helical" evidence="1">
    <location>
        <begin position="12"/>
        <end position="29"/>
    </location>
</feature>
<dbReference type="Pfam" id="PF02517">
    <property type="entry name" value="Rce1-like"/>
    <property type="match status" value="1"/>
</dbReference>
<feature type="domain" description="CAAX prenyl protease 2/Lysostaphin resistance protein A-like" evidence="2">
    <location>
        <begin position="128"/>
        <end position="216"/>
    </location>
</feature>
<protein>
    <submittedName>
        <fullName evidence="3">CAAX amino terminal protease</fullName>
    </submittedName>
</protein>
<keyword evidence="1" id="KW-1133">Transmembrane helix</keyword>
<dbReference type="InterPro" id="IPR003675">
    <property type="entry name" value="Rce1/LyrA-like_dom"/>
</dbReference>
<organism evidence="3 4">
    <name type="scientific">Blattabacterium cuenoti BPAY</name>
    <dbReference type="NCBI Taxonomy" id="1457031"/>
    <lineage>
        <taxon>Bacteria</taxon>
        <taxon>Pseudomonadati</taxon>
        <taxon>Bacteroidota</taxon>
        <taxon>Flavobacteriia</taxon>
        <taxon>Flavobacteriales</taxon>
        <taxon>Blattabacteriaceae</taxon>
        <taxon>Blattabacterium</taxon>
    </lineage>
</organism>
<dbReference type="RefSeq" id="WP_096378512.1">
    <property type="nucleotide sequence ID" value="NZ_AP014609.1"/>
</dbReference>
<dbReference type="PANTHER" id="PTHR36435:SF1">
    <property type="entry name" value="CAAX AMINO TERMINAL PROTEASE FAMILY PROTEIN"/>
    <property type="match status" value="1"/>
</dbReference>
<dbReference type="EMBL" id="AP014609">
    <property type="protein sequence ID" value="BAR92320.1"/>
    <property type="molecule type" value="Genomic_DNA"/>
</dbReference>
<gene>
    <name evidence="3" type="primary">sagE</name>
    <name evidence="3" type="ORF">BPAY_605</name>
</gene>
<evidence type="ECO:0000313" key="4">
    <source>
        <dbReference type="Proteomes" id="UP000217805"/>
    </source>
</evidence>
<dbReference type="PANTHER" id="PTHR36435">
    <property type="entry name" value="SLR1288 PROTEIN"/>
    <property type="match status" value="1"/>
</dbReference>
<name>A0ABM7EZ64_9FLAO</name>
<dbReference type="Proteomes" id="UP000217805">
    <property type="component" value="Chromosome"/>
</dbReference>
<feature type="transmembrane region" description="Helical" evidence="1">
    <location>
        <begin position="207"/>
        <end position="225"/>
    </location>
</feature>
<accession>A0ABM7EZ64</accession>
<keyword evidence="3" id="KW-0645">Protease</keyword>
<dbReference type="InterPro" id="IPR052710">
    <property type="entry name" value="CAAX_protease"/>
</dbReference>
<dbReference type="GO" id="GO:0006508">
    <property type="term" value="P:proteolysis"/>
    <property type="evidence" value="ECO:0007669"/>
    <property type="project" value="UniProtKB-KW"/>
</dbReference>
<keyword evidence="1" id="KW-0812">Transmembrane</keyword>
<keyword evidence="3" id="KW-0378">Hydrolase</keyword>
<feature type="transmembrane region" description="Helical" evidence="1">
    <location>
        <begin position="41"/>
        <end position="59"/>
    </location>
</feature>
<feature type="transmembrane region" description="Helical" evidence="1">
    <location>
        <begin position="181"/>
        <end position="200"/>
    </location>
</feature>
<feature type="transmembrane region" description="Helical" evidence="1">
    <location>
        <begin position="237"/>
        <end position="260"/>
    </location>
</feature>